<sequence>MEEHLGDRLTSVAAERVFALNHAQRRVLRNWSVEERPGKVVEIIVAPPGGCSADAAHTALHRLIAAHEALRSRLAHDSNGTLVQQVVDATTAARTLGHHHEELDDSLDPGEVAARLRPHPVDPEKAASHCTLYTVRGRVRVVMLSVSHVFADGVSQQLLVRTLEALLTGVITEVPAALQAGAFSDERVAAVLEANTAHWRKVLLRAPRACTYSGGDRGLTEVVRSAGVVVESALQQEVRAAAGRLRTSPFVIWTTAAQLLTSALCGRHDLVFRCTTANRTRAAEFGVVAQLAQAVYPRVDGGSADTVGERVRQVHTAVLAAQHHGVHDAAALLDWLDSPGVRAGAVFKPAFEINHAAALRADLSTSLVSTTPVEEESSVRVDPPAANADLAVSIWEEQTGAAVVLSARPPAWRQREPARLLADLLATARHLCQAPQDKVTDVAVEPLPAVAGLLHGHHSGVSLDVATTRDLLLSHPAVVACDFSLHVGDAGRRLLRAEVRLDVPTPEHRLREWYAGRQRRLSGAVVPDELVLIAADELRRFSGQGGHPA</sequence>
<evidence type="ECO:0000313" key="3">
    <source>
        <dbReference type="Proteomes" id="UP000093053"/>
    </source>
</evidence>
<dbReference type="Proteomes" id="UP000093053">
    <property type="component" value="Chromosome"/>
</dbReference>
<accession>A0A1B2HS44</accession>
<dbReference type="Gene3D" id="3.30.559.10">
    <property type="entry name" value="Chloramphenicol acetyltransferase-like domain"/>
    <property type="match status" value="1"/>
</dbReference>
<dbReference type="PANTHER" id="PTHR45527">
    <property type="entry name" value="NONRIBOSOMAL PEPTIDE SYNTHETASE"/>
    <property type="match status" value="1"/>
</dbReference>
<evidence type="ECO:0000313" key="2">
    <source>
        <dbReference type="EMBL" id="ANZ40508.1"/>
    </source>
</evidence>
<reference evidence="2 3" key="1">
    <citation type="submission" date="2016-07" db="EMBL/GenBank/DDBJ databases">
        <title>Complete genome sequence of the Lentzea guizhouensis DHS C013.</title>
        <authorList>
            <person name="Cao C."/>
        </authorList>
    </citation>
    <scope>NUCLEOTIDE SEQUENCE [LARGE SCALE GENOMIC DNA]</scope>
    <source>
        <strain evidence="2 3">DHS C013</strain>
    </source>
</reference>
<dbReference type="GO" id="GO:0043041">
    <property type="term" value="P:amino acid activation for nonribosomal peptide biosynthetic process"/>
    <property type="evidence" value="ECO:0007669"/>
    <property type="project" value="TreeGrafter"/>
</dbReference>
<proteinExistence type="predicted"/>
<keyword evidence="3" id="KW-1185">Reference proteome</keyword>
<dbReference type="PANTHER" id="PTHR45527:SF1">
    <property type="entry name" value="FATTY ACID SYNTHASE"/>
    <property type="match status" value="1"/>
</dbReference>
<dbReference type="InterPro" id="IPR001242">
    <property type="entry name" value="Condensation_dom"/>
</dbReference>
<dbReference type="GO" id="GO:0009239">
    <property type="term" value="P:enterobactin biosynthetic process"/>
    <property type="evidence" value="ECO:0007669"/>
    <property type="project" value="TreeGrafter"/>
</dbReference>
<dbReference type="InterPro" id="IPR023213">
    <property type="entry name" value="CAT-like_dom_sf"/>
</dbReference>
<dbReference type="STRING" id="1586287.BBK82_35370"/>
<gene>
    <name evidence="2" type="ORF">BBK82_35370</name>
</gene>
<dbReference type="GO" id="GO:0031177">
    <property type="term" value="F:phosphopantetheine binding"/>
    <property type="evidence" value="ECO:0007669"/>
    <property type="project" value="TreeGrafter"/>
</dbReference>
<dbReference type="KEGG" id="led:BBK82_35370"/>
<dbReference type="AlphaFoldDB" id="A0A1B2HS44"/>
<dbReference type="EMBL" id="CP016793">
    <property type="protein sequence ID" value="ANZ40508.1"/>
    <property type="molecule type" value="Genomic_DNA"/>
</dbReference>
<dbReference type="GO" id="GO:0047527">
    <property type="term" value="F:2,3-dihydroxybenzoate-serine ligase activity"/>
    <property type="evidence" value="ECO:0007669"/>
    <property type="project" value="TreeGrafter"/>
</dbReference>
<protein>
    <recommendedName>
        <fullName evidence="1">Condensation domain-containing protein</fullName>
    </recommendedName>
</protein>
<dbReference type="OrthoDB" id="2472181at2"/>
<dbReference type="SUPFAM" id="SSF52777">
    <property type="entry name" value="CoA-dependent acyltransferases"/>
    <property type="match status" value="2"/>
</dbReference>
<name>A0A1B2HS44_9PSEU</name>
<dbReference type="Gene3D" id="3.30.559.30">
    <property type="entry name" value="Nonribosomal peptide synthetase, condensation domain"/>
    <property type="match status" value="1"/>
</dbReference>
<feature type="domain" description="Condensation" evidence="1">
    <location>
        <begin position="16"/>
        <end position="442"/>
    </location>
</feature>
<dbReference type="RefSeq" id="WP_065918846.1">
    <property type="nucleotide sequence ID" value="NZ_CP016793.1"/>
</dbReference>
<dbReference type="Pfam" id="PF00668">
    <property type="entry name" value="Condensation"/>
    <property type="match status" value="1"/>
</dbReference>
<evidence type="ECO:0000259" key="1">
    <source>
        <dbReference type="Pfam" id="PF00668"/>
    </source>
</evidence>
<dbReference type="GO" id="GO:0005829">
    <property type="term" value="C:cytosol"/>
    <property type="evidence" value="ECO:0007669"/>
    <property type="project" value="TreeGrafter"/>
</dbReference>
<organism evidence="2 3">
    <name type="scientific">Lentzea guizhouensis</name>
    <dbReference type="NCBI Taxonomy" id="1586287"/>
    <lineage>
        <taxon>Bacteria</taxon>
        <taxon>Bacillati</taxon>
        <taxon>Actinomycetota</taxon>
        <taxon>Actinomycetes</taxon>
        <taxon>Pseudonocardiales</taxon>
        <taxon>Pseudonocardiaceae</taxon>
        <taxon>Lentzea</taxon>
    </lineage>
</organism>
<dbReference type="GO" id="GO:0008610">
    <property type="term" value="P:lipid biosynthetic process"/>
    <property type="evidence" value="ECO:0007669"/>
    <property type="project" value="UniProtKB-ARBA"/>
</dbReference>
<dbReference type="GO" id="GO:0009366">
    <property type="term" value="C:enterobactin synthetase complex"/>
    <property type="evidence" value="ECO:0007669"/>
    <property type="project" value="TreeGrafter"/>
</dbReference>